<dbReference type="InterPro" id="IPR022398">
    <property type="entry name" value="Peptidase_S8_His-AS"/>
</dbReference>
<gene>
    <name evidence="9" type="ORF">SAMN05421790_11355</name>
</gene>
<evidence type="ECO:0000256" key="4">
    <source>
        <dbReference type="ARBA" id="ARBA00022825"/>
    </source>
</evidence>
<evidence type="ECO:0000256" key="3">
    <source>
        <dbReference type="ARBA" id="ARBA00022801"/>
    </source>
</evidence>
<dbReference type="OrthoDB" id="9798386at2"/>
<dbReference type="InterPro" id="IPR000209">
    <property type="entry name" value="Peptidase_S8/S53_dom"/>
</dbReference>
<keyword evidence="10" id="KW-1185">Reference proteome</keyword>
<evidence type="ECO:0000256" key="2">
    <source>
        <dbReference type="ARBA" id="ARBA00022670"/>
    </source>
</evidence>
<keyword evidence="4 6" id="KW-0720">Serine protease</keyword>
<reference evidence="10" key="1">
    <citation type="submission" date="2017-01" db="EMBL/GenBank/DDBJ databases">
        <authorList>
            <person name="Varghese N."/>
            <person name="Submissions S."/>
        </authorList>
    </citation>
    <scope>NUCLEOTIDE SEQUENCE [LARGE SCALE GENOMIC DNA]</scope>
    <source>
        <strain evidence="10">DSM 45196</strain>
    </source>
</reference>
<keyword evidence="3 6" id="KW-0378">Hydrolase</keyword>
<dbReference type="Pfam" id="PF00082">
    <property type="entry name" value="Peptidase_S8"/>
    <property type="match status" value="1"/>
</dbReference>
<evidence type="ECO:0000256" key="6">
    <source>
        <dbReference type="PROSITE-ProRule" id="PRU01240"/>
    </source>
</evidence>
<dbReference type="PANTHER" id="PTHR43806">
    <property type="entry name" value="PEPTIDASE S8"/>
    <property type="match status" value="1"/>
</dbReference>
<dbReference type="Gene3D" id="3.40.50.200">
    <property type="entry name" value="Peptidase S8/S53 domain"/>
    <property type="match status" value="1"/>
</dbReference>
<keyword evidence="2 6" id="KW-0645">Protease</keyword>
<feature type="active site" description="Charge relay system" evidence="5 6">
    <location>
        <position position="366"/>
    </location>
</feature>
<feature type="active site" description="Charge relay system" evidence="5 6">
    <location>
        <position position="139"/>
    </location>
</feature>
<evidence type="ECO:0000256" key="7">
    <source>
        <dbReference type="RuleBase" id="RU003355"/>
    </source>
</evidence>
<dbReference type="InterPro" id="IPR023828">
    <property type="entry name" value="Peptidase_S8_Ser-AS"/>
</dbReference>
<evidence type="ECO:0000259" key="8">
    <source>
        <dbReference type="Pfam" id="PF00082"/>
    </source>
</evidence>
<dbReference type="PROSITE" id="PS00137">
    <property type="entry name" value="SUBTILASE_HIS"/>
    <property type="match status" value="1"/>
</dbReference>
<dbReference type="AlphaFoldDB" id="A0A1N7PMM6"/>
<evidence type="ECO:0000256" key="5">
    <source>
        <dbReference type="PIRSR" id="PIRSR615500-1"/>
    </source>
</evidence>
<dbReference type="SUPFAM" id="SSF52743">
    <property type="entry name" value="Subtilisin-like"/>
    <property type="match status" value="1"/>
</dbReference>
<dbReference type="PANTHER" id="PTHR43806:SF65">
    <property type="entry name" value="SERINE PROTEASE APRX"/>
    <property type="match status" value="1"/>
</dbReference>
<dbReference type="EMBL" id="FTOD01000013">
    <property type="protein sequence ID" value="SIT11697.1"/>
    <property type="molecule type" value="Genomic_DNA"/>
</dbReference>
<dbReference type="PROSITE" id="PS00138">
    <property type="entry name" value="SUBTILASE_SER"/>
    <property type="match status" value="1"/>
</dbReference>
<comment type="similarity">
    <text evidence="1 6 7">Belongs to the peptidase S8 family.</text>
</comment>
<protein>
    <submittedName>
        <fullName evidence="9">Serine protease AprX</fullName>
    </submittedName>
</protein>
<dbReference type="InterPro" id="IPR050131">
    <property type="entry name" value="Peptidase_S8_subtilisin-like"/>
</dbReference>
<accession>A0A1N7PMM6</accession>
<dbReference type="InterPro" id="IPR036852">
    <property type="entry name" value="Peptidase_S8/S53_dom_sf"/>
</dbReference>
<dbReference type="CDD" id="cd07487">
    <property type="entry name" value="Peptidases_S8_1"/>
    <property type="match status" value="1"/>
</dbReference>
<name>A0A1N7PMM6_9BACL</name>
<dbReference type="PRINTS" id="PR00723">
    <property type="entry name" value="SUBTILISIN"/>
</dbReference>
<proteinExistence type="inferred from homology"/>
<evidence type="ECO:0000256" key="1">
    <source>
        <dbReference type="ARBA" id="ARBA00011073"/>
    </source>
</evidence>
<dbReference type="PROSITE" id="PS00136">
    <property type="entry name" value="SUBTILASE_ASP"/>
    <property type="match status" value="1"/>
</dbReference>
<dbReference type="Proteomes" id="UP000186795">
    <property type="component" value="Unassembled WGS sequence"/>
</dbReference>
<dbReference type="GO" id="GO:0006508">
    <property type="term" value="P:proteolysis"/>
    <property type="evidence" value="ECO:0007669"/>
    <property type="project" value="UniProtKB-KW"/>
</dbReference>
<evidence type="ECO:0000313" key="9">
    <source>
        <dbReference type="EMBL" id="SIT11697.1"/>
    </source>
</evidence>
<dbReference type="PROSITE" id="PS51892">
    <property type="entry name" value="SUBTILASE"/>
    <property type="match status" value="1"/>
</dbReference>
<evidence type="ECO:0000313" key="10">
    <source>
        <dbReference type="Proteomes" id="UP000186795"/>
    </source>
</evidence>
<dbReference type="InterPro" id="IPR015500">
    <property type="entry name" value="Peptidase_S8_subtilisin-rel"/>
</dbReference>
<dbReference type="GO" id="GO:0004252">
    <property type="term" value="F:serine-type endopeptidase activity"/>
    <property type="evidence" value="ECO:0007669"/>
    <property type="project" value="UniProtKB-UniRule"/>
</dbReference>
<feature type="active site" description="Charge relay system" evidence="5 6">
    <location>
        <position position="174"/>
    </location>
</feature>
<feature type="domain" description="Peptidase S8/S53" evidence="8">
    <location>
        <begin position="130"/>
        <end position="404"/>
    </location>
</feature>
<sequence>MMSKRETAWFEKPDRFDPGLIREMKRFRDIGGREDEDVIPVIVKLNREADPSRHQDAIDLCKSSSCNRYGGELGLVGGIYGKISPKTIRDLMDHEGVYKIYHDREVRAFLDIATKSVGVTDVRVQEGLTGKGVTIAVVDTGIHPHDDLMKPDPRIVAFEDLVHGRKEPYDDQGHGTHCAGDAAGNGYQSEGLYAGPAPEAELVGVKVLDKDGSGQLSTVIKGVDWCVENKEKYGIRILSLSLGAPAFESYRDDPLAQAVEAAWHRGIVVLAAAGNEGPIPGTISTPGLDPLILTVGAADDRNTPDDSDDIKASYSSRGPTIDLLVKPDVYAPGTNIISLSVPDSPLERQLPENRVGEHYINLSGTSMATPFCAGVVALLLEANPQLSPNDVKSILMSTARKMAGDQAGYLRVGKAVDLAKEYLSIRKVSV</sequence>
<dbReference type="InterPro" id="IPR023827">
    <property type="entry name" value="Peptidase_S8_Asp-AS"/>
</dbReference>
<organism evidence="9 10">
    <name type="scientific">Kroppenstedtia eburnea</name>
    <dbReference type="NCBI Taxonomy" id="714067"/>
    <lineage>
        <taxon>Bacteria</taxon>
        <taxon>Bacillati</taxon>
        <taxon>Bacillota</taxon>
        <taxon>Bacilli</taxon>
        <taxon>Bacillales</taxon>
        <taxon>Thermoactinomycetaceae</taxon>
        <taxon>Kroppenstedtia</taxon>
    </lineage>
</organism>